<dbReference type="AlphaFoldDB" id="A0A9E7K9F6"/>
<gene>
    <name evidence="1" type="ORF">MUK42_23560</name>
</gene>
<accession>A0A9E7K9F6</accession>
<dbReference type="EMBL" id="CP097507">
    <property type="protein sequence ID" value="URE07850.1"/>
    <property type="molecule type" value="Genomic_DNA"/>
</dbReference>
<name>A0A9E7K9F6_9LILI</name>
<sequence>MELHSPRYNFAKGYAWCAITVQTGPSEHLARMAAFWKCRSDWESETMSKKKRVTHNQLITTTEGRRCRFAWKSFSPKKRRCNRFCRSMLDKELSQLC</sequence>
<keyword evidence="2" id="KW-1185">Reference proteome</keyword>
<organism evidence="1 2">
    <name type="scientific">Musa troglodytarum</name>
    <name type="common">fe'i banana</name>
    <dbReference type="NCBI Taxonomy" id="320322"/>
    <lineage>
        <taxon>Eukaryota</taxon>
        <taxon>Viridiplantae</taxon>
        <taxon>Streptophyta</taxon>
        <taxon>Embryophyta</taxon>
        <taxon>Tracheophyta</taxon>
        <taxon>Spermatophyta</taxon>
        <taxon>Magnoliopsida</taxon>
        <taxon>Liliopsida</taxon>
        <taxon>Zingiberales</taxon>
        <taxon>Musaceae</taxon>
        <taxon>Musa</taxon>
    </lineage>
</organism>
<protein>
    <submittedName>
        <fullName evidence="1">Uncharacterized protein</fullName>
    </submittedName>
</protein>
<proteinExistence type="predicted"/>
<dbReference type="Proteomes" id="UP001055439">
    <property type="component" value="Chromosome 5"/>
</dbReference>
<evidence type="ECO:0000313" key="1">
    <source>
        <dbReference type="EMBL" id="URE07850.1"/>
    </source>
</evidence>
<reference evidence="1" key="1">
    <citation type="submission" date="2022-05" db="EMBL/GenBank/DDBJ databases">
        <title>The Musa troglodytarum L. genome provides insights into the mechanism of non-climacteric behaviour and enrichment of carotenoids.</title>
        <authorList>
            <person name="Wang J."/>
        </authorList>
    </citation>
    <scope>NUCLEOTIDE SEQUENCE</scope>
    <source>
        <tissue evidence="1">Leaf</tissue>
    </source>
</reference>
<evidence type="ECO:0000313" key="2">
    <source>
        <dbReference type="Proteomes" id="UP001055439"/>
    </source>
</evidence>